<feature type="transmembrane region" description="Helical" evidence="7">
    <location>
        <begin position="148"/>
        <end position="171"/>
    </location>
</feature>
<evidence type="ECO:0000313" key="10">
    <source>
        <dbReference type="EMBL" id="KHS57826.1"/>
    </source>
</evidence>
<gene>
    <name evidence="10" type="ORF">QX51_06625</name>
</gene>
<name>A0A0B3VM23_9FIRM</name>
<comment type="caution">
    <text evidence="10">The sequence shown here is derived from an EMBL/GenBank/DDBJ whole genome shotgun (WGS) entry which is preliminary data.</text>
</comment>
<dbReference type="PROSITE" id="PS50893">
    <property type="entry name" value="ABC_TRANSPORTER_2"/>
    <property type="match status" value="1"/>
</dbReference>
<protein>
    <submittedName>
        <fullName evidence="10">ABC-type multidrug transport system, ATPase/permease component</fullName>
    </submittedName>
</protein>
<dbReference type="InterPro" id="IPR003593">
    <property type="entry name" value="AAA+_ATPase"/>
</dbReference>
<dbReference type="GO" id="GO:0016887">
    <property type="term" value="F:ATP hydrolysis activity"/>
    <property type="evidence" value="ECO:0007669"/>
    <property type="project" value="InterPro"/>
</dbReference>
<dbReference type="EMBL" id="JWHR01000064">
    <property type="protein sequence ID" value="KHS57826.1"/>
    <property type="molecule type" value="Genomic_DNA"/>
</dbReference>
<proteinExistence type="predicted"/>
<evidence type="ECO:0000256" key="4">
    <source>
        <dbReference type="ARBA" id="ARBA00022840"/>
    </source>
</evidence>
<dbReference type="RefSeq" id="WP_039679108.1">
    <property type="nucleotide sequence ID" value="NZ_JWHR01000064.1"/>
</dbReference>
<keyword evidence="11" id="KW-1185">Reference proteome</keyword>
<dbReference type="InterPro" id="IPR036640">
    <property type="entry name" value="ABC1_TM_sf"/>
</dbReference>
<evidence type="ECO:0000313" key="11">
    <source>
        <dbReference type="Proteomes" id="UP000031189"/>
    </source>
</evidence>
<organism evidence="10 11">
    <name type="scientific">Terrisporobacter othiniensis</name>
    <dbReference type="NCBI Taxonomy" id="1577792"/>
    <lineage>
        <taxon>Bacteria</taxon>
        <taxon>Bacillati</taxon>
        <taxon>Bacillota</taxon>
        <taxon>Clostridia</taxon>
        <taxon>Peptostreptococcales</taxon>
        <taxon>Peptostreptococcaceae</taxon>
        <taxon>Terrisporobacter</taxon>
    </lineage>
</organism>
<dbReference type="InterPro" id="IPR003439">
    <property type="entry name" value="ABC_transporter-like_ATP-bd"/>
</dbReference>
<dbReference type="Gene3D" id="1.20.1560.10">
    <property type="entry name" value="ABC transporter type 1, transmembrane domain"/>
    <property type="match status" value="1"/>
</dbReference>
<keyword evidence="6 7" id="KW-0472">Membrane</keyword>
<feature type="domain" description="ABC transmembrane type-1" evidence="9">
    <location>
        <begin position="38"/>
        <end position="319"/>
    </location>
</feature>
<dbReference type="CDD" id="cd07346">
    <property type="entry name" value="ABC_6TM_exporters"/>
    <property type="match status" value="1"/>
</dbReference>
<evidence type="ECO:0000259" key="9">
    <source>
        <dbReference type="PROSITE" id="PS50929"/>
    </source>
</evidence>
<dbReference type="GO" id="GO:0005886">
    <property type="term" value="C:plasma membrane"/>
    <property type="evidence" value="ECO:0007669"/>
    <property type="project" value="UniProtKB-SubCell"/>
</dbReference>
<dbReference type="Proteomes" id="UP000031189">
    <property type="component" value="Unassembled WGS sequence"/>
</dbReference>
<keyword evidence="4" id="KW-0067">ATP-binding</keyword>
<dbReference type="PANTHER" id="PTHR24221:SF654">
    <property type="entry name" value="ATP-BINDING CASSETTE SUB-FAMILY B MEMBER 6"/>
    <property type="match status" value="1"/>
</dbReference>
<keyword evidence="3" id="KW-0547">Nucleotide-binding</keyword>
<dbReference type="Gene3D" id="3.40.50.300">
    <property type="entry name" value="P-loop containing nucleotide triphosphate hydrolases"/>
    <property type="match status" value="1"/>
</dbReference>
<dbReference type="Pfam" id="PF00664">
    <property type="entry name" value="ABC_membrane"/>
    <property type="match status" value="1"/>
</dbReference>
<keyword evidence="5 7" id="KW-1133">Transmembrane helix</keyword>
<feature type="transmembrane region" description="Helical" evidence="7">
    <location>
        <begin position="293"/>
        <end position="318"/>
    </location>
</feature>
<dbReference type="PANTHER" id="PTHR24221">
    <property type="entry name" value="ATP-BINDING CASSETTE SUB-FAMILY B"/>
    <property type="match status" value="1"/>
</dbReference>
<dbReference type="STRING" id="1577792.QX51_06625"/>
<dbReference type="InterPro" id="IPR027417">
    <property type="entry name" value="P-loop_NTPase"/>
</dbReference>
<feature type="transmembrane region" description="Helical" evidence="7">
    <location>
        <begin position="73"/>
        <end position="94"/>
    </location>
</feature>
<keyword evidence="2 7" id="KW-0812">Transmembrane</keyword>
<feature type="transmembrane region" description="Helical" evidence="7">
    <location>
        <begin position="35"/>
        <end position="53"/>
    </location>
</feature>
<dbReference type="SMART" id="SM00382">
    <property type="entry name" value="AAA"/>
    <property type="match status" value="1"/>
</dbReference>
<accession>A0A0B3VM23</accession>
<evidence type="ECO:0000256" key="3">
    <source>
        <dbReference type="ARBA" id="ARBA00022741"/>
    </source>
</evidence>
<dbReference type="InterPro" id="IPR011527">
    <property type="entry name" value="ABC1_TM_dom"/>
</dbReference>
<sequence>MNFIKKVVKKIQEGMLQEMWEETKWMYQYAKRYKIAILFYILLGVVGTGMSLGGSVASKYLIDAVTGVDKRNIGYIVFLIIAMAILGVIIKAVSSRITAKISVKVNNEIQREVYDKIMTTDWLSMTKFHSGDLLNRLNSDVGTVSNSVLGWVPSLITKLAQFLGALGIILYYDPTMAALALLSAPVMLIFSKMLMTKMRFYNKRTREVSSDVMAFNEESFQNIQSIKSFDLIGLFSRRLIDMQEKYKDVYMDYNKFSIYTSSFMSLVGMMVSYSCFGWGVYRLWSGAITYGTMTLFLQLSGSLTGTFSALVGLVPSAISATTSAGRLMAFFDLPHEEKIDDEKVKLVEKGGLDKGLSVKLEDVMYNYDENKVVFEEAYVEANPGEIVALVGPSGEGKTTMVRLLLGLINAKKGKAVVKDAFGVECKISANTRRFFAYVPQGNTIFSGTIGDNMRMVKENATDDEIVEALKAACAWDFVKQLPEGLESKVGERGGGFSEGQAQRLSIARALLRRSPILLLDEATSALDVYTEREVLRNIMDMGYARTCIVTTHRPSVLSMCDRVYKIDRGSVAEIDCMEVERLIKDF</sequence>
<dbReference type="GO" id="GO:0140359">
    <property type="term" value="F:ABC-type transporter activity"/>
    <property type="evidence" value="ECO:0007669"/>
    <property type="project" value="InterPro"/>
</dbReference>
<evidence type="ECO:0000259" key="8">
    <source>
        <dbReference type="PROSITE" id="PS50893"/>
    </source>
</evidence>
<dbReference type="AlphaFoldDB" id="A0A0B3VM23"/>
<evidence type="ECO:0000256" key="6">
    <source>
        <dbReference type="ARBA" id="ARBA00023136"/>
    </source>
</evidence>
<feature type="domain" description="ABC transporter" evidence="8">
    <location>
        <begin position="358"/>
        <end position="586"/>
    </location>
</feature>
<dbReference type="GO" id="GO:0005524">
    <property type="term" value="F:ATP binding"/>
    <property type="evidence" value="ECO:0007669"/>
    <property type="project" value="UniProtKB-KW"/>
</dbReference>
<dbReference type="PROSITE" id="PS50929">
    <property type="entry name" value="ABC_TM1F"/>
    <property type="match status" value="1"/>
</dbReference>
<evidence type="ECO:0000256" key="5">
    <source>
        <dbReference type="ARBA" id="ARBA00022989"/>
    </source>
</evidence>
<dbReference type="SUPFAM" id="SSF52540">
    <property type="entry name" value="P-loop containing nucleoside triphosphate hydrolases"/>
    <property type="match status" value="1"/>
</dbReference>
<feature type="transmembrane region" description="Helical" evidence="7">
    <location>
        <begin position="177"/>
        <end position="195"/>
    </location>
</feature>
<comment type="subcellular location">
    <subcellularLocation>
        <location evidence="1">Cell membrane</location>
        <topology evidence="1">Multi-pass membrane protein</topology>
    </subcellularLocation>
</comment>
<dbReference type="OrthoDB" id="9762778at2"/>
<reference evidence="10 11" key="1">
    <citation type="submission" date="2014-12" db="EMBL/GenBank/DDBJ databases">
        <title>Draft genome sequence of Terrisporobacter sp. 08-306576, isolated from the blood culture of a bacteremia patient.</title>
        <authorList>
            <person name="Lund L.C."/>
            <person name="Sydenham T.V."/>
            <person name="Hogh S.V."/>
            <person name="Skov M.N."/>
            <person name="Kemp M."/>
            <person name="Justesen U.S."/>
        </authorList>
    </citation>
    <scope>NUCLEOTIDE SEQUENCE [LARGE SCALE GENOMIC DNA]</scope>
    <source>
        <strain evidence="10 11">08-306576</strain>
    </source>
</reference>
<evidence type="ECO:0000256" key="1">
    <source>
        <dbReference type="ARBA" id="ARBA00004651"/>
    </source>
</evidence>
<dbReference type="InterPro" id="IPR039421">
    <property type="entry name" value="Type_1_exporter"/>
</dbReference>
<dbReference type="SUPFAM" id="SSF90123">
    <property type="entry name" value="ABC transporter transmembrane region"/>
    <property type="match status" value="1"/>
</dbReference>
<evidence type="ECO:0000256" key="7">
    <source>
        <dbReference type="SAM" id="Phobius"/>
    </source>
</evidence>
<evidence type="ECO:0000256" key="2">
    <source>
        <dbReference type="ARBA" id="ARBA00022692"/>
    </source>
</evidence>
<dbReference type="Pfam" id="PF00005">
    <property type="entry name" value="ABC_tran"/>
    <property type="match status" value="1"/>
</dbReference>
<feature type="transmembrane region" description="Helical" evidence="7">
    <location>
        <begin position="256"/>
        <end position="281"/>
    </location>
</feature>